<keyword evidence="4 9" id="KW-0238">DNA-binding</keyword>
<reference evidence="9" key="2">
    <citation type="submission" date="2015-12" db="EMBL/GenBank/DDBJ databases">
        <title>Update maize B73 reference genome by single molecule sequencing technologies.</title>
        <authorList>
            <consortium name="Maize Genome Sequencing Project"/>
            <person name="Ware D."/>
        </authorList>
    </citation>
    <scope>NUCLEOTIDE SEQUENCE</scope>
    <source>
        <tissue evidence="9">Seedling</tissue>
    </source>
</reference>
<name>A0A1D6LPK8_MAIZE</name>
<feature type="domain" description="Myb-like" evidence="7">
    <location>
        <begin position="6"/>
        <end position="58"/>
    </location>
</feature>
<proteinExistence type="predicted"/>
<evidence type="ECO:0000259" key="7">
    <source>
        <dbReference type="PROSITE" id="PS50090"/>
    </source>
</evidence>
<dbReference type="FunFam" id="1.10.10.60:FF:000001">
    <property type="entry name" value="MYB-related transcription factor"/>
    <property type="match status" value="1"/>
</dbReference>
<dbReference type="AlphaFoldDB" id="A0A1D6LPK8"/>
<dbReference type="PANTHER" id="PTHR47995:SF21">
    <property type="entry name" value="OS06G0679400 PROTEIN"/>
    <property type="match status" value="1"/>
</dbReference>
<evidence type="ECO:0000256" key="1">
    <source>
        <dbReference type="ARBA" id="ARBA00004123"/>
    </source>
</evidence>
<keyword evidence="2" id="KW-0677">Repeat</keyword>
<dbReference type="InterPro" id="IPR009057">
    <property type="entry name" value="Homeodomain-like_sf"/>
</dbReference>
<dbReference type="eggNOG" id="KOG0048">
    <property type="taxonomic scope" value="Eukaryota"/>
</dbReference>
<comment type="subcellular location">
    <subcellularLocation>
        <location evidence="1">Nucleus</location>
    </subcellularLocation>
</comment>
<keyword evidence="5" id="KW-0804">Transcription</keyword>
<dbReference type="EnsemblPlants" id="Zm00001eb273750_T001">
    <property type="protein sequence ID" value="Zm00001eb273750_P001"/>
    <property type="gene ID" value="Zm00001eb273750"/>
</dbReference>
<dbReference type="GO" id="GO:0003700">
    <property type="term" value="F:DNA-binding transcription factor activity"/>
    <property type="evidence" value="ECO:0000318"/>
    <property type="project" value="GO_Central"/>
</dbReference>
<dbReference type="SMR" id="A0A1D6LPK8"/>
<dbReference type="PaxDb" id="4577-GRMZM2G343068_P01"/>
<dbReference type="Gene3D" id="1.10.10.60">
    <property type="entry name" value="Homeodomain-like"/>
    <property type="match status" value="2"/>
</dbReference>
<dbReference type="SUPFAM" id="SSF46689">
    <property type="entry name" value="Homeodomain-like"/>
    <property type="match status" value="1"/>
</dbReference>
<dbReference type="Pfam" id="PF13921">
    <property type="entry name" value="Myb_DNA-bind_6"/>
    <property type="match status" value="1"/>
</dbReference>
<dbReference type="GO" id="GO:0000976">
    <property type="term" value="F:transcription cis-regulatory region binding"/>
    <property type="evidence" value="ECO:0007669"/>
    <property type="project" value="UniProtKB-ARBA"/>
</dbReference>
<evidence type="ECO:0000256" key="5">
    <source>
        <dbReference type="ARBA" id="ARBA00023163"/>
    </source>
</evidence>
<dbReference type="PANTHER" id="PTHR47995">
    <property type="entry name" value="TRANSCRIPTION FACTOR MYB33-RELATED"/>
    <property type="match status" value="1"/>
</dbReference>
<feature type="domain" description="HTH myb-type" evidence="8">
    <location>
        <begin position="138"/>
        <end position="159"/>
    </location>
</feature>
<dbReference type="SMART" id="SM00717">
    <property type="entry name" value="SANT"/>
    <property type="match status" value="2"/>
</dbReference>
<feature type="domain" description="Myb-like" evidence="7">
    <location>
        <begin position="59"/>
        <end position="155"/>
    </location>
</feature>
<dbReference type="Proteomes" id="UP000007305">
    <property type="component" value="Chromosome 6"/>
</dbReference>
<dbReference type="InterPro" id="IPR017930">
    <property type="entry name" value="Myb_dom"/>
</dbReference>
<evidence type="ECO:0000313" key="10">
    <source>
        <dbReference type="EnsemblPlants" id="Zm00001eb273750_P001"/>
    </source>
</evidence>
<keyword evidence="3" id="KW-0805">Transcription regulation</keyword>
<dbReference type="CDD" id="cd00167">
    <property type="entry name" value="SANT"/>
    <property type="match status" value="1"/>
</dbReference>
<reference evidence="10" key="4">
    <citation type="submission" date="2021-05" db="UniProtKB">
        <authorList>
            <consortium name="EnsemblPlants"/>
        </authorList>
    </citation>
    <scope>IDENTIFICATION</scope>
    <source>
        <strain evidence="10">cv. B73</strain>
    </source>
</reference>
<dbReference type="PROSITE" id="PS50090">
    <property type="entry name" value="MYB_LIKE"/>
    <property type="match status" value="2"/>
</dbReference>
<evidence type="ECO:0000256" key="6">
    <source>
        <dbReference type="ARBA" id="ARBA00023242"/>
    </source>
</evidence>
<organism evidence="10 11">
    <name type="scientific">Zea mays</name>
    <name type="common">Maize</name>
    <dbReference type="NCBI Taxonomy" id="4577"/>
    <lineage>
        <taxon>Eukaryota</taxon>
        <taxon>Viridiplantae</taxon>
        <taxon>Streptophyta</taxon>
        <taxon>Embryophyta</taxon>
        <taxon>Tracheophyta</taxon>
        <taxon>Spermatophyta</taxon>
        <taxon>Magnoliopsida</taxon>
        <taxon>Liliopsida</taxon>
        <taxon>Poales</taxon>
        <taxon>Poaceae</taxon>
        <taxon>PACMAD clade</taxon>
        <taxon>Panicoideae</taxon>
        <taxon>Andropogonodae</taxon>
        <taxon>Andropogoneae</taxon>
        <taxon>Tripsacinae</taxon>
        <taxon>Zea</taxon>
    </lineage>
</organism>
<evidence type="ECO:0000313" key="9">
    <source>
        <dbReference type="EMBL" id="AQK81436.1"/>
    </source>
</evidence>
<accession>A0A1D6LPK8</accession>
<evidence type="ECO:0000259" key="8">
    <source>
        <dbReference type="PROSITE" id="PS51294"/>
    </source>
</evidence>
<keyword evidence="6" id="KW-0539">Nucleus</keyword>
<gene>
    <name evidence="10" type="primary">LOC103629636</name>
    <name evidence="9" type="ORF">ZEAMMB73_Zm00001d036577</name>
</gene>
<dbReference type="Gramene" id="Zm00001eb273750_T001">
    <property type="protein sequence ID" value="Zm00001eb273750_P001"/>
    <property type="gene ID" value="Zm00001eb273750"/>
</dbReference>
<dbReference type="PROSITE" id="PS51294">
    <property type="entry name" value="HTH_MYB"/>
    <property type="match status" value="2"/>
</dbReference>
<dbReference type="GO" id="GO:1901141">
    <property type="term" value="P:regulation of lignin biosynthetic process"/>
    <property type="evidence" value="ECO:0007669"/>
    <property type="project" value="UniProtKB-ARBA"/>
</dbReference>
<dbReference type="InterPro" id="IPR001005">
    <property type="entry name" value="SANT/Myb"/>
</dbReference>
<reference evidence="10" key="3">
    <citation type="submission" date="2019-07" db="EMBL/GenBank/DDBJ databases">
        <authorList>
            <person name="Seetharam A."/>
            <person name="Woodhouse M."/>
            <person name="Cannon E."/>
        </authorList>
    </citation>
    <scope>NUCLEOTIDE SEQUENCE [LARGE SCALE GENOMIC DNA]</scope>
    <source>
        <strain evidence="10">cv. B73</strain>
    </source>
</reference>
<dbReference type="GO" id="GO:0006355">
    <property type="term" value="P:regulation of DNA-templated transcription"/>
    <property type="evidence" value="ECO:0000318"/>
    <property type="project" value="GO_Central"/>
</dbReference>
<protein>
    <submittedName>
        <fullName evidence="9">Putative MYB DNA-binding domain superfamily protein</fullName>
    </submittedName>
</protein>
<evidence type="ECO:0000313" key="11">
    <source>
        <dbReference type="Proteomes" id="UP000007305"/>
    </source>
</evidence>
<evidence type="ECO:0000256" key="2">
    <source>
        <dbReference type="ARBA" id="ARBA00022737"/>
    </source>
</evidence>
<sequence length="511" mass="56139">MARSSGGGLKKGPWTKAEDKLLRDHVERNGEGNWNAVRRETELQRCGKSCRLRWTNHLRPSLRKGPFSTEEERTILVLHGLIGKKWATIASHVSPPESQLPKSRHLVLVILSSCRVPFRSSTPCVNRSSCFFDFDRMQLPGRTDNEIKNYWNTRVKRRQRARLPLYQPDVEQEIARLREENVNPLADDDGRANTNAGLPPPPDLPRLYDSGYQLVLPPTTSHSSLINQDCPLQDQMQVFHVHHIGSQQPAFHQDVSAAAFSNTVSSGLPPLPTVRTQADLPPTNQFKTCSGGTSGLLEPMLMIGDEQLLMRPDPSMVKVPSMPALSYRQLAVSGLLPAYGAGSDGDFTPHCPLGEDIHHGATWDFTFGNQTDAFTEEFVKPAKRRRTSEVGIVNMFPVAPPEDRLGTYYGVSAAPSSSPVTDDRFTVASPWSWFGTCGGSTTPSTGPSSVVADDEFTVAPPGDCFGTCGGSTVPLTGPSSAVVDDEFDYLDIEQFMWAVPPSIDDEHDSDA</sequence>
<keyword evidence="11" id="KW-1185">Reference proteome</keyword>
<dbReference type="EMBL" id="CM000782">
    <property type="protein sequence ID" value="AQK81436.1"/>
    <property type="molecule type" value="Genomic_DNA"/>
</dbReference>
<evidence type="ECO:0000256" key="3">
    <source>
        <dbReference type="ARBA" id="ARBA00023015"/>
    </source>
</evidence>
<feature type="domain" description="HTH myb-type" evidence="8">
    <location>
        <begin position="9"/>
        <end position="62"/>
    </location>
</feature>
<dbReference type="GO" id="GO:0005634">
    <property type="term" value="C:nucleus"/>
    <property type="evidence" value="ECO:0000318"/>
    <property type="project" value="GO_Central"/>
</dbReference>
<dbReference type="STRING" id="4577.A0A1D6LPK8"/>
<dbReference type="ExpressionAtlas" id="A0A1D6LPK8">
    <property type="expression patterns" value="baseline and differential"/>
</dbReference>
<reference evidence="11" key="1">
    <citation type="journal article" date="2009" name="Science">
        <title>The B73 maize genome: complexity, diversity, and dynamics.</title>
        <authorList>
            <person name="Schnable P.S."/>
            <person name="Ware D."/>
            <person name="Fulton R.S."/>
            <person name="Stein J.C."/>
            <person name="Wei F."/>
            <person name="Pasternak S."/>
            <person name="Liang C."/>
            <person name="Zhang J."/>
            <person name="Fulton L."/>
            <person name="Graves T.A."/>
            <person name="Minx P."/>
            <person name="Reily A.D."/>
            <person name="Courtney L."/>
            <person name="Kruchowski S.S."/>
            <person name="Tomlinson C."/>
            <person name="Strong C."/>
            <person name="Delehaunty K."/>
            <person name="Fronick C."/>
            <person name="Courtney B."/>
            <person name="Rock S.M."/>
            <person name="Belter E."/>
            <person name="Du F."/>
            <person name="Kim K."/>
            <person name="Abbott R.M."/>
            <person name="Cotton M."/>
            <person name="Levy A."/>
            <person name="Marchetto P."/>
            <person name="Ochoa K."/>
            <person name="Jackson S.M."/>
            <person name="Gillam B."/>
            <person name="Chen W."/>
            <person name="Yan L."/>
            <person name="Higginbotham J."/>
            <person name="Cardenas M."/>
            <person name="Waligorski J."/>
            <person name="Applebaum E."/>
            <person name="Phelps L."/>
            <person name="Falcone J."/>
            <person name="Kanchi K."/>
            <person name="Thane T."/>
            <person name="Scimone A."/>
            <person name="Thane N."/>
            <person name="Henke J."/>
            <person name="Wang T."/>
            <person name="Ruppert J."/>
            <person name="Shah N."/>
            <person name="Rotter K."/>
            <person name="Hodges J."/>
            <person name="Ingenthron E."/>
            <person name="Cordes M."/>
            <person name="Kohlberg S."/>
            <person name="Sgro J."/>
            <person name="Delgado B."/>
            <person name="Mead K."/>
            <person name="Chinwalla A."/>
            <person name="Leonard S."/>
            <person name="Crouse K."/>
            <person name="Collura K."/>
            <person name="Kudrna D."/>
            <person name="Currie J."/>
            <person name="He R."/>
            <person name="Angelova A."/>
            <person name="Rajasekar S."/>
            <person name="Mueller T."/>
            <person name="Lomeli R."/>
            <person name="Scara G."/>
            <person name="Ko A."/>
            <person name="Delaney K."/>
            <person name="Wissotski M."/>
            <person name="Lopez G."/>
            <person name="Campos D."/>
            <person name="Braidotti M."/>
            <person name="Ashley E."/>
            <person name="Golser W."/>
            <person name="Kim H."/>
            <person name="Lee S."/>
            <person name="Lin J."/>
            <person name="Dujmic Z."/>
            <person name="Kim W."/>
            <person name="Talag J."/>
            <person name="Zuccolo A."/>
            <person name="Fan C."/>
            <person name="Sebastian A."/>
            <person name="Kramer M."/>
            <person name="Spiegel L."/>
            <person name="Nascimento L."/>
            <person name="Zutavern T."/>
            <person name="Miller B."/>
            <person name="Ambroise C."/>
            <person name="Muller S."/>
            <person name="Spooner W."/>
            <person name="Narechania A."/>
            <person name="Ren L."/>
            <person name="Wei S."/>
            <person name="Kumari S."/>
            <person name="Faga B."/>
            <person name="Levy M.J."/>
            <person name="McMahan L."/>
            <person name="Van Buren P."/>
            <person name="Vaughn M.W."/>
            <person name="Ying K."/>
            <person name="Yeh C.-T."/>
            <person name="Emrich S.J."/>
            <person name="Jia Y."/>
            <person name="Kalyanaraman A."/>
            <person name="Hsia A.-P."/>
            <person name="Barbazuk W.B."/>
            <person name="Baucom R.S."/>
            <person name="Brutnell T.P."/>
            <person name="Carpita N.C."/>
            <person name="Chaparro C."/>
            <person name="Chia J.-M."/>
            <person name="Deragon J.-M."/>
            <person name="Estill J.C."/>
            <person name="Fu Y."/>
            <person name="Jeddeloh J.A."/>
            <person name="Han Y."/>
            <person name="Lee H."/>
            <person name="Li P."/>
            <person name="Lisch D.R."/>
            <person name="Liu S."/>
            <person name="Liu Z."/>
            <person name="Nagel D.H."/>
            <person name="McCann M.C."/>
            <person name="SanMiguel P."/>
            <person name="Myers A.M."/>
            <person name="Nettleton D."/>
            <person name="Nguyen J."/>
            <person name="Penning B.W."/>
            <person name="Ponnala L."/>
            <person name="Schneider K.L."/>
            <person name="Schwartz D.C."/>
            <person name="Sharma A."/>
            <person name="Soderlund C."/>
            <person name="Springer N.M."/>
            <person name="Sun Q."/>
            <person name="Wang H."/>
            <person name="Waterman M."/>
            <person name="Westerman R."/>
            <person name="Wolfgruber T.K."/>
            <person name="Yang L."/>
            <person name="Yu Y."/>
            <person name="Zhang L."/>
            <person name="Zhou S."/>
            <person name="Zhu Q."/>
            <person name="Bennetzen J.L."/>
            <person name="Dawe R.K."/>
            <person name="Jiang J."/>
            <person name="Jiang N."/>
            <person name="Presting G.G."/>
            <person name="Wessler S.R."/>
            <person name="Aluru S."/>
            <person name="Martienssen R.A."/>
            <person name="Clifton S.W."/>
            <person name="McCombie W.R."/>
            <person name="Wing R.A."/>
            <person name="Wilson R.K."/>
        </authorList>
    </citation>
    <scope>NUCLEOTIDE SEQUENCE [LARGE SCALE GENOMIC DNA]</scope>
    <source>
        <strain evidence="11">cv. B73</strain>
    </source>
</reference>
<evidence type="ECO:0000256" key="4">
    <source>
        <dbReference type="ARBA" id="ARBA00023125"/>
    </source>
</evidence>